<evidence type="ECO:0000256" key="5">
    <source>
        <dbReference type="ARBA" id="ARBA00023136"/>
    </source>
</evidence>
<evidence type="ECO:0000256" key="1">
    <source>
        <dbReference type="ARBA" id="ARBA00004184"/>
    </source>
</evidence>
<dbReference type="InterPro" id="IPR011989">
    <property type="entry name" value="ARM-like"/>
</dbReference>
<organism evidence="8 9">
    <name type="scientific">Dicentrarchus labrax</name>
    <name type="common">European seabass</name>
    <name type="synonym">Morone labrax</name>
    <dbReference type="NCBI Taxonomy" id="13489"/>
    <lineage>
        <taxon>Eukaryota</taxon>
        <taxon>Metazoa</taxon>
        <taxon>Chordata</taxon>
        <taxon>Craniata</taxon>
        <taxon>Vertebrata</taxon>
        <taxon>Euteleostomi</taxon>
        <taxon>Actinopterygii</taxon>
        <taxon>Neopterygii</taxon>
        <taxon>Teleostei</taxon>
        <taxon>Neoteleostei</taxon>
        <taxon>Acanthomorphata</taxon>
        <taxon>Eupercaria</taxon>
        <taxon>Moronidae</taxon>
        <taxon>Dicentrarchus</taxon>
    </lineage>
</organism>
<accession>A0A8C4E2T8</accession>
<dbReference type="Pfam" id="PF09066">
    <property type="entry name" value="B2-adapt-app_C"/>
    <property type="match status" value="1"/>
</dbReference>
<protein>
    <recommendedName>
        <fullName evidence="7">Beta-adaptin appendage C-terminal subdomain domain-containing protein</fullName>
    </recommendedName>
</protein>
<keyword evidence="9" id="KW-1185">Reference proteome</keyword>
<evidence type="ECO:0000313" key="8">
    <source>
        <dbReference type="Ensembl" id="ENSDLAP00005011618.1"/>
    </source>
</evidence>
<dbReference type="AlphaFoldDB" id="A0A8C4E2T8"/>
<name>A0A8C4E2T8_DICLA</name>
<dbReference type="GO" id="GO:0006886">
    <property type="term" value="P:intracellular protein transport"/>
    <property type="evidence" value="ECO:0007669"/>
    <property type="project" value="InterPro"/>
</dbReference>
<evidence type="ECO:0000259" key="7">
    <source>
        <dbReference type="SMART" id="SM01020"/>
    </source>
</evidence>
<gene>
    <name evidence="8" type="primary">ap4b1</name>
</gene>
<keyword evidence="3" id="KW-0813">Transport</keyword>
<evidence type="ECO:0000313" key="9">
    <source>
        <dbReference type="Proteomes" id="UP000694389"/>
    </source>
</evidence>
<dbReference type="Gene3D" id="1.25.10.10">
    <property type="entry name" value="Leucine-rich Repeat Variant"/>
    <property type="match status" value="1"/>
</dbReference>
<sequence>MPYLGGEDTVRELRRALSNPNVQSDQLRYRNTILKVIRAMSQGVDVSGLFSDMVKACATVDIVQKKLVYVFLCSYAALNPELSLLVINTLRKDCQDPNPMVRSLALRNMTNLRLPSLMEYVEQPLTAGLRDRAACVRRVAVLGWAKLHNLQPNSEIDAAVVNELYSLLRDPDPVVMVNCLRALEEILKEEGGIAINKPITHHLLNRLSDVWGQCEVLRILQRYRPQSEDELFDILSLLDASLVSPHPQVMAATLSLFLSLCSGLPAVSLAALERVRGPLLAACGSVSRELRFTALCHIQLLLRSLPGLMGAHYKRFFCGYAEPAYIKQRKMQVLVELVNDDNVTMLLDELKGYCTDVNTDTAQAAISAIGRIGRSYSDRCLEILTGLLALKQEHITSAVVQTMRDLVWVCPQCSDTVCLALEGCEETLQDSQGRQALLWLLGVYGEQVSSAPYTLEVFIDGVRSEVSLGVKMELLTTTMRLFLCRPAETQDMLGRLLHYCIEEEPDMCVRDQALLYYRLLHCGIEETQKVLQGRRSDPSLGVLIGRPSEPISQWACSFNTLEPLRQGTVETDSTSRGSPEHVTFEPKPNTDLSDTLNFSLTLLLFLGDEKMEEDYMCLEEQIQFPAIPHCSPQSLQAAMQLVNIQTLAFTPPHTLPWRVYLYTHTQHAGDSPHITLILGELLYTGEANQRAVLKKALKGFLSILTTVLHTLSSERK</sequence>
<dbReference type="SUPFAM" id="SSF48371">
    <property type="entry name" value="ARM repeat"/>
    <property type="match status" value="1"/>
</dbReference>
<dbReference type="FunFam" id="1.25.10.10:FF:000151">
    <property type="entry name" value="AP complex subunit beta"/>
    <property type="match status" value="1"/>
</dbReference>
<feature type="region of interest" description="Disordered" evidence="6">
    <location>
        <begin position="569"/>
        <end position="588"/>
    </location>
</feature>
<proteinExistence type="inferred from homology"/>
<evidence type="ECO:0000256" key="4">
    <source>
        <dbReference type="ARBA" id="ARBA00022927"/>
    </source>
</evidence>
<keyword evidence="5" id="KW-0472">Membrane</keyword>
<reference evidence="8" key="2">
    <citation type="submission" date="2025-09" db="UniProtKB">
        <authorList>
            <consortium name="Ensembl"/>
        </authorList>
    </citation>
    <scope>IDENTIFICATION</scope>
</reference>
<dbReference type="InterPro" id="IPR002553">
    <property type="entry name" value="Clathrin/coatomer_adapt-like_N"/>
</dbReference>
<dbReference type="GO" id="GO:0016192">
    <property type="term" value="P:vesicle-mediated transport"/>
    <property type="evidence" value="ECO:0007669"/>
    <property type="project" value="InterPro"/>
</dbReference>
<keyword evidence="4" id="KW-0653">Protein transport</keyword>
<evidence type="ECO:0000256" key="2">
    <source>
        <dbReference type="ARBA" id="ARBA00006613"/>
    </source>
</evidence>
<dbReference type="InterPro" id="IPR015151">
    <property type="entry name" value="B-adaptin_app_sub_C"/>
</dbReference>
<dbReference type="InterPro" id="IPR026739">
    <property type="entry name" value="AP_beta"/>
</dbReference>
<dbReference type="Ensembl" id="ENSDLAT00005012720.2">
    <property type="protein sequence ID" value="ENSDLAP00005011618.1"/>
    <property type="gene ID" value="ENSDLAG00005005865.2"/>
</dbReference>
<evidence type="ECO:0000256" key="6">
    <source>
        <dbReference type="SAM" id="MobiDB-lite"/>
    </source>
</evidence>
<dbReference type="InterPro" id="IPR016024">
    <property type="entry name" value="ARM-type_fold"/>
</dbReference>
<dbReference type="GeneTree" id="ENSGT00940000157025"/>
<feature type="domain" description="Beta-adaptin appendage C-terminal subdomain" evidence="7">
    <location>
        <begin position="605"/>
        <end position="709"/>
    </location>
</feature>
<comment type="similarity">
    <text evidence="2">Belongs to the adaptor complexes large subunit family.</text>
</comment>
<dbReference type="Gene3D" id="3.30.310.10">
    <property type="entry name" value="TATA-Binding Protein"/>
    <property type="match status" value="1"/>
</dbReference>
<dbReference type="GO" id="GO:0030131">
    <property type="term" value="C:clathrin adaptor complex"/>
    <property type="evidence" value="ECO:0007669"/>
    <property type="project" value="InterPro"/>
</dbReference>
<evidence type="ECO:0000256" key="3">
    <source>
        <dbReference type="ARBA" id="ARBA00022448"/>
    </source>
</evidence>
<reference evidence="8" key="1">
    <citation type="submission" date="2025-08" db="UniProtKB">
        <authorList>
            <consortium name="Ensembl"/>
        </authorList>
    </citation>
    <scope>IDENTIFICATION</scope>
</reference>
<dbReference type="GO" id="GO:0012505">
    <property type="term" value="C:endomembrane system"/>
    <property type="evidence" value="ECO:0007669"/>
    <property type="project" value="UniProtKB-SubCell"/>
</dbReference>
<dbReference type="Pfam" id="PF01602">
    <property type="entry name" value="Adaptin_N"/>
    <property type="match status" value="1"/>
</dbReference>
<dbReference type="SMART" id="SM01020">
    <property type="entry name" value="B2-adapt-app_C"/>
    <property type="match status" value="1"/>
</dbReference>
<comment type="subcellular location">
    <subcellularLocation>
        <location evidence="1">Endomembrane system</location>
        <topology evidence="1">Peripheral membrane protein</topology>
    </subcellularLocation>
</comment>
<dbReference type="InterPro" id="IPR012295">
    <property type="entry name" value="TBP_dom_sf"/>
</dbReference>
<dbReference type="PANTHER" id="PTHR11134">
    <property type="entry name" value="ADAPTOR COMPLEX SUBUNIT BETA FAMILY MEMBER"/>
    <property type="match status" value="1"/>
</dbReference>
<dbReference type="Proteomes" id="UP000694389">
    <property type="component" value="Unassembled WGS sequence"/>
</dbReference>